<keyword evidence="5" id="KW-1185">Reference proteome</keyword>
<protein>
    <submittedName>
        <fullName evidence="4">Cyclodeaminase/cyclohydrolase family protein</fullName>
    </submittedName>
</protein>
<dbReference type="EMBL" id="JAPQER010000002">
    <property type="protein sequence ID" value="MCY6483583.1"/>
    <property type="molecule type" value="Genomic_DNA"/>
</dbReference>
<feature type="transmembrane region" description="Helical" evidence="2">
    <location>
        <begin position="20"/>
        <end position="42"/>
    </location>
</feature>
<dbReference type="RefSeq" id="WP_268039862.1">
    <property type="nucleotide sequence ID" value="NZ_JAPQER010000002.1"/>
</dbReference>
<comment type="caution">
    <text evidence="4">The sequence shown here is derived from an EMBL/GenBank/DDBJ whole genome shotgun (WGS) entry which is preliminary data.</text>
</comment>
<keyword evidence="1" id="KW-0175">Coiled coil</keyword>
<proteinExistence type="predicted"/>
<evidence type="ECO:0000256" key="2">
    <source>
        <dbReference type="SAM" id="Phobius"/>
    </source>
</evidence>
<name>A0ABT4CX57_9CLOT</name>
<dbReference type="Proteomes" id="UP001078443">
    <property type="component" value="Unassembled WGS sequence"/>
</dbReference>
<feature type="coiled-coil region" evidence="1">
    <location>
        <begin position="55"/>
        <end position="82"/>
    </location>
</feature>
<evidence type="ECO:0000256" key="1">
    <source>
        <dbReference type="SAM" id="Coils"/>
    </source>
</evidence>
<keyword evidence="2" id="KW-1133">Transmembrane helix</keyword>
<keyword evidence="2" id="KW-0472">Membrane</keyword>
<organism evidence="4 5">
    <name type="scientific">Clostridium aestuarii</name>
    <dbReference type="NCBI Taxonomy" id="338193"/>
    <lineage>
        <taxon>Bacteria</taxon>
        <taxon>Bacillati</taxon>
        <taxon>Bacillota</taxon>
        <taxon>Clostridia</taxon>
        <taxon>Eubacteriales</taxon>
        <taxon>Clostridiaceae</taxon>
        <taxon>Clostridium</taxon>
    </lineage>
</organism>
<feature type="domain" description="Cyclodeaminase/cyclohydrolase" evidence="3">
    <location>
        <begin position="7"/>
        <end position="189"/>
    </location>
</feature>
<evidence type="ECO:0000313" key="4">
    <source>
        <dbReference type="EMBL" id="MCY6483583.1"/>
    </source>
</evidence>
<dbReference type="Pfam" id="PF04961">
    <property type="entry name" value="FTCD_C"/>
    <property type="match status" value="1"/>
</dbReference>
<keyword evidence="2" id="KW-0812">Transmembrane</keyword>
<dbReference type="Gene3D" id="1.20.120.680">
    <property type="entry name" value="Formiminotetrahydrofolate cyclodeaminase monomer, up-and-down helical bundle"/>
    <property type="match status" value="1"/>
</dbReference>
<dbReference type="InterPro" id="IPR007044">
    <property type="entry name" value="Cyclodeamin/CycHdrlase"/>
</dbReference>
<gene>
    <name evidence="4" type="ORF">OW763_04350</name>
</gene>
<sequence length="211" mass="23359">MQKNLMIKDYIKKLSSKDPAPGGGSAAALVGVVSSALTAMVFNLTVGKKVYEEYNEEEKNLISNSLLEVEKYNNELMEVMDKDGEAFLGLMAAFRMPKNTDSEKAERAKSINMGYKNALEVPLNLAKQLLKLYDNILISSQYGNKNVICDAGVAAILLSSAIESAILNVNVNLKGIKDENYKNEVNKECINIMKQALLKKEKIMNIVNFKI</sequence>
<dbReference type="SUPFAM" id="SSF101262">
    <property type="entry name" value="Methenyltetrahydrofolate cyclohydrolase-like"/>
    <property type="match status" value="1"/>
</dbReference>
<dbReference type="InterPro" id="IPR036178">
    <property type="entry name" value="Formintransfe-cycloase-like_sf"/>
</dbReference>
<evidence type="ECO:0000259" key="3">
    <source>
        <dbReference type="Pfam" id="PF04961"/>
    </source>
</evidence>
<reference evidence="4" key="1">
    <citation type="submission" date="2022-12" db="EMBL/GenBank/DDBJ databases">
        <authorList>
            <person name="Wang J."/>
        </authorList>
    </citation>
    <scope>NUCLEOTIDE SEQUENCE</scope>
    <source>
        <strain evidence="4">HY-45-18</strain>
    </source>
</reference>
<evidence type="ECO:0000313" key="5">
    <source>
        <dbReference type="Proteomes" id="UP001078443"/>
    </source>
</evidence>
<accession>A0ABT4CX57</accession>